<keyword evidence="6" id="KW-1185">Reference proteome</keyword>
<dbReference type="PANTHER" id="PTHR31223">
    <property type="entry name" value="LOG FAMILY PROTEIN YJL055W"/>
    <property type="match status" value="1"/>
</dbReference>
<dbReference type="Gene3D" id="3.40.50.450">
    <property type="match status" value="2"/>
</dbReference>
<comment type="catalytic activity">
    <reaction evidence="1">
        <text>AMP + H2O = D-ribose 5-phosphate + adenine</text>
        <dbReference type="Rhea" id="RHEA:20129"/>
        <dbReference type="ChEBI" id="CHEBI:15377"/>
        <dbReference type="ChEBI" id="CHEBI:16708"/>
        <dbReference type="ChEBI" id="CHEBI:78346"/>
        <dbReference type="ChEBI" id="CHEBI:456215"/>
        <dbReference type="EC" id="3.2.2.4"/>
    </reaction>
</comment>
<proteinExistence type="inferred from homology"/>
<comment type="similarity">
    <text evidence="2">Belongs to the LOG family.</text>
</comment>
<organism evidence="5 6">
    <name type="scientific">Haloferula chungangensis</name>
    <dbReference type="NCBI Taxonomy" id="1048331"/>
    <lineage>
        <taxon>Bacteria</taxon>
        <taxon>Pseudomonadati</taxon>
        <taxon>Verrucomicrobiota</taxon>
        <taxon>Verrucomicrobiia</taxon>
        <taxon>Verrucomicrobiales</taxon>
        <taxon>Verrucomicrobiaceae</taxon>
        <taxon>Haloferula</taxon>
    </lineage>
</organism>
<dbReference type="Proteomes" id="UP001596472">
    <property type="component" value="Unassembled WGS sequence"/>
</dbReference>
<evidence type="ECO:0000256" key="1">
    <source>
        <dbReference type="ARBA" id="ARBA00000274"/>
    </source>
</evidence>
<dbReference type="Pfam" id="PF03641">
    <property type="entry name" value="Lysine_decarbox"/>
    <property type="match status" value="1"/>
</dbReference>
<dbReference type="EC" id="3.2.2.4" evidence="3"/>
<comment type="caution">
    <text evidence="5">The sequence shown here is derived from an EMBL/GenBank/DDBJ whole genome shotgun (WGS) entry which is preliminary data.</text>
</comment>
<dbReference type="SUPFAM" id="SSF102405">
    <property type="entry name" value="MCP/YpsA-like"/>
    <property type="match status" value="2"/>
</dbReference>
<reference evidence="6" key="1">
    <citation type="journal article" date="2019" name="Int. J. Syst. Evol. Microbiol.">
        <title>The Global Catalogue of Microorganisms (GCM) 10K type strain sequencing project: providing services to taxonomists for standard genome sequencing and annotation.</title>
        <authorList>
            <consortium name="The Broad Institute Genomics Platform"/>
            <consortium name="The Broad Institute Genome Sequencing Center for Infectious Disease"/>
            <person name="Wu L."/>
            <person name="Ma J."/>
        </authorList>
    </citation>
    <scope>NUCLEOTIDE SEQUENCE [LARGE SCALE GENOMIC DNA]</scope>
    <source>
        <strain evidence="6">CGMCC 4.1467</strain>
    </source>
</reference>
<gene>
    <name evidence="5" type="ORF">ACFQY0_05050</name>
</gene>
<dbReference type="RefSeq" id="WP_379709860.1">
    <property type="nucleotide sequence ID" value="NZ_JBHTBS010000002.1"/>
</dbReference>
<evidence type="ECO:0000313" key="6">
    <source>
        <dbReference type="Proteomes" id="UP001596472"/>
    </source>
</evidence>
<dbReference type="PANTHER" id="PTHR31223:SF70">
    <property type="entry name" value="LOG FAMILY PROTEIN YJL055W"/>
    <property type="match status" value="1"/>
</dbReference>
<evidence type="ECO:0000256" key="3">
    <source>
        <dbReference type="ARBA" id="ARBA00011985"/>
    </source>
</evidence>
<sequence>MPTVRLSGTILGADDPARSTRAKLLYLLYEAGWDIYNSNGDQRITLANIEEKIIESDAFVFTPGATLEDMFKAISVFVGYQTLDRFLTGKPTIILNCDQSWNPFYKLLRHLEAMETIKQDHSEFMLNAETPKDVIRLLDRARERGTPDAEREKVCSATIPATGSPPPADSRGNVCVFCSATLEDPAYIADGEALGRQLAENRLGCVSGAGRSGIMGAVVRGSVQAGGWTAGSNVPHIIELEGLPDGLSQFWLREDIYTRMEVMIHHSNAFVIFPGGAGTVQELFTLMIFKQQGHPIMKDKPIVIFNRRDPKGDGFWDPLIALLDELCETDNYQVADSLDDIIPAVTRNLIPS</sequence>
<evidence type="ECO:0000256" key="4">
    <source>
        <dbReference type="ARBA" id="ARBA00031983"/>
    </source>
</evidence>
<evidence type="ECO:0000313" key="5">
    <source>
        <dbReference type="EMBL" id="MFC7336537.1"/>
    </source>
</evidence>
<name>A0ABW2L2L2_9BACT</name>
<dbReference type="InterPro" id="IPR031100">
    <property type="entry name" value="LOG_fam"/>
</dbReference>
<dbReference type="EMBL" id="JBHTBS010000002">
    <property type="protein sequence ID" value="MFC7336537.1"/>
    <property type="molecule type" value="Genomic_DNA"/>
</dbReference>
<protein>
    <recommendedName>
        <fullName evidence="4">AMP nucleosidase</fullName>
        <ecNumber evidence="3">3.2.2.4</ecNumber>
    </recommendedName>
    <alternativeName>
        <fullName evidence="4">AMP nucleosidase</fullName>
    </alternativeName>
</protein>
<evidence type="ECO:0000256" key="2">
    <source>
        <dbReference type="ARBA" id="ARBA00006763"/>
    </source>
</evidence>
<accession>A0ABW2L2L2</accession>